<accession>A0A5B7GY66</accession>
<evidence type="ECO:0000313" key="1">
    <source>
        <dbReference type="EMBL" id="MPC62077.1"/>
    </source>
</evidence>
<organism evidence="1 2">
    <name type="scientific">Portunus trituberculatus</name>
    <name type="common">Swimming crab</name>
    <name type="synonym">Neptunus trituberculatus</name>
    <dbReference type="NCBI Taxonomy" id="210409"/>
    <lineage>
        <taxon>Eukaryota</taxon>
        <taxon>Metazoa</taxon>
        <taxon>Ecdysozoa</taxon>
        <taxon>Arthropoda</taxon>
        <taxon>Crustacea</taxon>
        <taxon>Multicrustacea</taxon>
        <taxon>Malacostraca</taxon>
        <taxon>Eumalacostraca</taxon>
        <taxon>Eucarida</taxon>
        <taxon>Decapoda</taxon>
        <taxon>Pleocyemata</taxon>
        <taxon>Brachyura</taxon>
        <taxon>Eubrachyura</taxon>
        <taxon>Portunoidea</taxon>
        <taxon>Portunidae</taxon>
        <taxon>Portuninae</taxon>
        <taxon>Portunus</taxon>
    </lineage>
</organism>
<dbReference type="Proteomes" id="UP000324222">
    <property type="component" value="Unassembled WGS sequence"/>
</dbReference>
<proteinExistence type="predicted"/>
<reference evidence="1 2" key="1">
    <citation type="submission" date="2019-05" db="EMBL/GenBank/DDBJ databases">
        <title>Another draft genome of Portunus trituberculatus and its Hox gene families provides insights of decapod evolution.</title>
        <authorList>
            <person name="Jeong J.-H."/>
            <person name="Song I."/>
            <person name="Kim S."/>
            <person name="Choi T."/>
            <person name="Kim D."/>
            <person name="Ryu S."/>
            <person name="Kim W."/>
        </authorList>
    </citation>
    <scope>NUCLEOTIDE SEQUENCE [LARGE SCALE GENOMIC DNA]</scope>
    <source>
        <tissue evidence="1">Muscle</tissue>
    </source>
</reference>
<keyword evidence="2" id="KW-1185">Reference proteome</keyword>
<dbReference type="EMBL" id="VSRR010019278">
    <property type="protein sequence ID" value="MPC62077.1"/>
    <property type="molecule type" value="Genomic_DNA"/>
</dbReference>
<name>A0A5B7GY66_PORTR</name>
<sequence length="120" mass="13572">MQGKVSTVAAVKERVWDGETVRRRCETDGVTWGRRNSEWRHPLPCFPVTQGDSPSRDELLCQLSPLDSDPRWLTLRGKKGSRDGMEGGEMRTQVAGVVCDARGGRCGWNVWWERELREGG</sequence>
<dbReference type="AlphaFoldDB" id="A0A5B7GY66"/>
<gene>
    <name evidence="1" type="ORF">E2C01_056160</name>
</gene>
<protein>
    <submittedName>
        <fullName evidence="1">Uncharacterized protein</fullName>
    </submittedName>
</protein>
<evidence type="ECO:0000313" key="2">
    <source>
        <dbReference type="Proteomes" id="UP000324222"/>
    </source>
</evidence>
<comment type="caution">
    <text evidence="1">The sequence shown here is derived from an EMBL/GenBank/DDBJ whole genome shotgun (WGS) entry which is preliminary data.</text>
</comment>